<proteinExistence type="predicted"/>
<keyword evidence="3" id="KW-1185">Reference proteome</keyword>
<feature type="chain" id="PRO_5034798470" evidence="1">
    <location>
        <begin position="29"/>
        <end position="179"/>
    </location>
</feature>
<reference evidence="2 3" key="1">
    <citation type="journal article" date="2016" name="Nat. Commun.">
        <title>Ectomycorrhizal ecology is imprinted in the genome of the dominant symbiotic fungus Cenococcum geophilum.</title>
        <authorList>
            <consortium name="DOE Joint Genome Institute"/>
            <person name="Peter M."/>
            <person name="Kohler A."/>
            <person name="Ohm R.A."/>
            <person name="Kuo A."/>
            <person name="Krutzmann J."/>
            <person name="Morin E."/>
            <person name="Arend M."/>
            <person name="Barry K.W."/>
            <person name="Binder M."/>
            <person name="Choi C."/>
            <person name="Clum A."/>
            <person name="Copeland A."/>
            <person name="Grisel N."/>
            <person name="Haridas S."/>
            <person name="Kipfer T."/>
            <person name="LaButti K."/>
            <person name="Lindquist E."/>
            <person name="Lipzen A."/>
            <person name="Maire R."/>
            <person name="Meier B."/>
            <person name="Mihaltcheva S."/>
            <person name="Molinier V."/>
            <person name="Murat C."/>
            <person name="Poggeler S."/>
            <person name="Quandt C.A."/>
            <person name="Sperisen C."/>
            <person name="Tritt A."/>
            <person name="Tisserant E."/>
            <person name="Crous P.W."/>
            <person name="Henrissat B."/>
            <person name="Nehls U."/>
            <person name="Egli S."/>
            <person name="Spatafora J.W."/>
            <person name="Grigoriev I.V."/>
            <person name="Martin F.M."/>
        </authorList>
    </citation>
    <scope>NUCLEOTIDE SEQUENCE [LARGE SCALE GENOMIC DNA]</scope>
    <source>
        <strain evidence="2 3">CBS 459.81</strain>
    </source>
</reference>
<dbReference type="EMBL" id="KV745720">
    <property type="protein sequence ID" value="OCK73572.1"/>
    <property type="molecule type" value="Genomic_DNA"/>
</dbReference>
<name>A0A8E2DXM3_9PEZI</name>
<evidence type="ECO:0000313" key="3">
    <source>
        <dbReference type="Proteomes" id="UP000250266"/>
    </source>
</evidence>
<keyword evidence="1" id="KW-0732">Signal</keyword>
<sequence>MLRVTILYFLQPLLLLFFMIDGSGLAKARCSNGRLTLHHTNEILRLILPPSLPTYLPTYLPIYQDFFGGSFDENDEEEGLCWCSERKDYKNCLLGLVLVERCLTNDELVKRTLKTYYDDEEFFQSVSMRAVFIRFLGASDGLFARRCGKPFYTNSFCGYGIREMLFFFFFLDWMGSIDK</sequence>
<dbReference type="AlphaFoldDB" id="A0A8E2DXM3"/>
<protein>
    <submittedName>
        <fullName evidence="2">Uncharacterized protein</fullName>
    </submittedName>
</protein>
<evidence type="ECO:0000313" key="2">
    <source>
        <dbReference type="EMBL" id="OCK73572.1"/>
    </source>
</evidence>
<organism evidence="2 3">
    <name type="scientific">Lepidopterella palustris CBS 459.81</name>
    <dbReference type="NCBI Taxonomy" id="1314670"/>
    <lineage>
        <taxon>Eukaryota</taxon>
        <taxon>Fungi</taxon>
        <taxon>Dikarya</taxon>
        <taxon>Ascomycota</taxon>
        <taxon>Pezizomycotina</taxon>
        <taxon>Dothideomycetes</taxon>
        <taxon>Pleosporomycetidae</taxon>
        <taxon>Mytilinidiales</taxon>
        <taxon>Argynnaceae</taxon>
        <taxon>Lepidopterella</taxon>
    </lineage>
</organism>
<dbReference type="Proteomes" id="UP000250266">
    <property type="component" value="Unassembled WGS sequence"/>
</dbReference>
<evidence type="ECO:0000256" key="1">
    <source>
        <dbReference type="SAM" id="SignalP"/>
    </source>
</evidence>
<gene>
    <name evidence="2" type="ORF">K432DRAFT_230873</name>
</gene>
<accession>A0A8E2DXM3</accession>
<feature type="signal peptide" evidence="1">
    <location>
        <begin position="1"/>
        <end position="28"/>
    </location>
</feature>